<reference evidence="10 11" key="1">
    <citation type="submission" date="2018-07" db="EMBL/GenBank/DDBJ databases">
        <title>Genomic Encyclopedia of Type Strains, Phase IV (KMG-IV): sequencing the most valuable type-strain genomes for metagenomic binning, comparative biology and taxonomic classification.</title>
        <authorList>
            <person name="Goeker M."/>
        </authorList>
    </citation>
    <scope>NUCLEOTIDE SEQUENCE [LARGE SCALE GENOMIC DNA]</scope>
    <source>
        <strain evidence="10 11">DSM 101478</strain>
    </source>
</reference>
<comment type="subcellular location">
    <subcellularLocation>
        <location evidence="1">Cell membrane</location>
        <topology evidence="1">Multi-pass membrane protein</topology>
    </subcellularLocation>
</comment>
<protein>
    <submittedName>
        <fullName evidence="10">Putative membrane protein</fullName>
    </submittedName>
</protein>
<dbReference type="OrthoDB" id="445589at2"/>
<accession>A0A370QKN4</accession>
<dbReference type="RefSeq" id="WP_115122534.1">
    <property type="nucleotide sequence ID" value="NZ_QRAO01000001.1"/>
</dbReference>
<dbReference type="PANTHER" id="PTHR33281">
    <property type="entry name" value="UPF0187 PROTEIN YNEE"/>
    <property type="match status" value="1"/>
</dbReference>
<evidence type="ECO:0000256" key="1">
    <source>
        <dbReference type="ARBA" id="ARBA00004651"/>
    </source>
</evidence>
<dbReference type="Pfam" id="PF25539">
    <property type="entry name" value="Bestrophin_2"/>
    <property type="match status" value="1"/>
</dbReference>
<evidence type="ECO:0000313" key="10">
    <source>
        <dbReference type="EMBL" id="RDK88871.1"/>
    </source>
</evidence>
<evidence type="ECO:0000256" key="8">
    <source>
        <dbReference type="ARBA" id="ARBA00034708"/>
    </source>
</evidence>
<dbReference type="InterPro" id="IPR044669">
    <property type="entry name" value="YneE/VCCN1/2-like"/>
</dbReference>
<feature type="transmembrane region" description="Helical" evidence="9">
    <location>
        <begin position="232"/>
        <end position="251"/>
    </location>
</feature>
<keyword evidence="6" id="KW-0406">Ion transport</keyword>
<evidence type="ECO:0000256" key="4">
    <source>
        <dbReference type="ARBA" id="ARBA00022692"/>
    </source>
</evidence>
<comment type="caution">
    <text evidence="10">The sequence shown here is derived from an EMBL/GenBank/DDBJ whole genome shotgun (WGS) entry which is preliminary data.</text>
</comment>
<sequence>MYTKRNYGFFMTLNWSKKPLLVGLLYAALLFLLFYFIQLKLYIPWQPLGVIGIAVAFYLGFKNNSSYDRTWEARKIWGSMVNNSRTFGAAVVSFVQGDQEAEIKKELLYRHIAWLTALRHQMRLSRPWEHTRERVKQLYAPTVSEDYEKGLHKELSQYLSATELKSLSTYSNIATQILRNQSKRLQELRDANLYEDFRHMELHHLIQTFYEDQGKSERIKNFPFPRQYASTAYWLTIVFCAFVPLGLLEIFRPTMGWMYWLGPVISAIIIWVFFLMEKIGDYSENPFEGTYNDVPITAIARGIEIDLREMIDDTNIPKPTEAVDGFLM</sequence>
<name>A0A370QKN4_9FLAO</name>
<dbReference type="AlphaFoldDB" id="A0A370QKN4"/>
<feature type="transmembrane region" description="Helical" evidence="9">
    <location>
        <begin position="43"/>
        <end position="61"/>
    </location>
</feature>
<feature type="transmembrane region" description="Helical" evidence="9">
    <location>
        <begin position="20"/>
        <end position="37"/>
    </location>
</feature>
<dbReference type="PANTHER" id="PTHR33281:SF19">
    <property type="entry name" value="VOLTAGE-DEPENDENT ANION CHANNEL-FORMING PROTEIN YNEE"/>
    <property type="match status" value="1"/>
</dbReference>
<dbReference type="GO" id="GO:0005886">
    <property type="term" value="C:plasma membrane"/>
    <property type="evidence" value="ECO:0007669"/>
    <property type="project" value="UniProtKB-SubCell"/>
</dbReference>
<keyword evidence="7 9" id="KW-0472">Membrane</keyword>
<proteinExistence type="inferred from homology"/>
<evidence type="ECO:0000256" key="2">
    <source>
        <dbReference type="ARBA" id="ARBA00022448"/>
    </source>
</evidence>
<evidence type="ECO:0000256" key="5">
    <source>
        <dbReference type="ARBA" id="ARBA00022989"/>
    </source>
</evidence>
<evidence type="ECO:0000313" key="11">
    <source>
        <dbReference type="Proteomes" id="UP000255317"/>
    </source>
</evidence>
<feature type="transmembrane region" description="Helical" evidence="9">
    <location>
        <begin position="257"/>
        <end position="276"/>
    </location>
</feature>
<dbReference type="Proteomes" id="UP000255317">
    <property type="component" value="Unassembled WGS sequence"/>
</dbReference>
<evidence type="ECO:0000256" key="7">
    <source>
        <dbReference type="ARBA" id="ARBA00023136"/>
    </source>
</evidence>
<keyword evidence="3" id="KW-1003">Cell membrane</keyword>
<comment type="similarity">
    <text evidence="8">Belongs to the anion channel-forming bestrophin (TC 1.A.46) family.</text>
</comment>
<dbReference type="GO" id="GO:0005254">
    <property type="term" value="F:chloride channel activity"/>
    <property type="evidence" value="ECO:0007669"/>
    <property type="project" value="InterPro"/>
</dbReference>
<evidence type="ECO:0000256" key="9">
    <source>
        <dbReference type="SAM" id="Phobius"/>
    </source>
</evidence>
<gene>
    <name evidence="10" type="ORF">C8D94_101748</name>
</gene>
<keyword evidence="2" id="KW-0813">Transport</keyword>
<organism evidence="10 11">
    <name type="scientific">Marinirhabdus gelatinilytica</name>
    <dbReference type="NCBI Taxonomy" id="1703343"/>
    <lineage>
        <taxon>Bacteria</taxon>
        <taxon>Pseudomonadati</taxon>
        <taxon>Bacteroidota</taxon>
        <taxon>Flavobacteriia</taxon>
        <taxon>Flavobacteriales</taxon>
        <taxon>Flavobacteriaceae</taxon>
    </lineage>
</organism>
<dbReference type="EMBL" id="QRAO01000001">
    <property type="protein sequence ID" value="RDK88871.1"/>
    <property type="molecule type" value="Genomic_DNA"/>
</dbReference>
<keyword evidence="4 9" id="KW-0812">Transmembrane</keyword>
<evidence type="ECO:0000256" key="3">
    <source>
        <dbReference type="ARBA" id="ARBA00022475"/>
    </source>
</evidence>
<keyword evidence="11" id="KW-1185">Reference proteome</keyword>
<keyword evidence="5 9" id="KW-1133">Transmembrane helix</keyword>
<evidence type="ECO:0000256" key="6">
    <source>
        <dbReference type="ARBA" id="ARBA00023065"/>
    </source>
</evidence>